<dbReference type="EMBL" id="SPHZ02000010">
    <property type="protein sequence ID" value="KAF0895860.1"/>
    <property type="molecule type" value="Genomic_DNA"/>
</dbReference>
<dbReference type="Proteomes" id="UP000479710">
    <property type="component" value="Unassembled WGS sequence"/>
</dbReference>
<evidence type="ECO:0000313" key="3">
    <source>
        <dbReference type="Proteomes" id="UP000479710"/>
    </source>
</evidence>
<reference evidence="2 3" key="1">
    <citation type="submission" date="2019-11" db="EMBL/GenBank/DDBJ databases">
        <title>Whole genome sequence of Oryza granulata.</title>
        <authorList>
            <person name="Li W."/>
        </authorList>
    </citation>
    <scope>NUCLEOTIDE SEQUENCE [LARGE SCALE GENOMIC DNA]</scope>
    <source>
        <strain evidence="3">cv. Menghai</strain>
        <tissue evidence="2">Leaf</tissue>
    </source>
</reference>
<comment type="caution">
    <text evidence="2">The sequence shown here is derived from an EMBL/GenBank/DDBJ whole genome shotgun (WGS) entry which is preliminary data.</text>
</comment>
<evidence type="ECO:0000256" key="1">
    <source>
        <dbReference type="SAM" id="MobiDB-lite"/>
    </source>
</evidence>
<feature type="region of interest" description="Disordered" evidence="1">
    <location>
        <begin position="1"/>
        <end position="41"/>
    </location>
</feature>
<name>A0A6G1C6R7_9ORYZ</name>
<organism evidence="2 3">
    <name type="scientific">Oryza meyeriana var. granulata</name>
    <dbReference type="NCBI Taxonomy" id="110450"/>
    <lineage>
        <taxon>Eukaryota</taxon>
        <taxon>Viridiplantae</taxon>
        <taxon>Streptophyta</taxon>
        <taxon>Embryophyta</taxon>
        <taxon>Tracheophyta</taxon>
        <taxon>Spermatophyta</taxon>
        <taxon>Magnoliopsida</taxon>
        <taxon>Liliopsida</taxon>
        <taxon>Poales</taxon>
        <taxon>Poaceae</taxon>
        <taxon>BOP clade</taxon>
        <taxon>Oryzoideae</taxon>
        <taxon>Oryzeae</taxon>
        <taxon>Oryzinae</taxon>
        <taxon>Oryza</taxon>
        <taxon>Oryza meyeriana</taxon>
    </lineage>
</organism>
<evidence type="ECO:0000313" key="2">
    <source>
        <dbReference type="EMBL" id="KAF0895860.1"/>
    </source>
</evidence>
<protein>
    <submittedName>
        <fullName evidence="2">Uncharacterized protein</fullName>
    </submittedName>
</protein>
<proteinExistence type="predicted"/>
<gene>
    <name evidence="2" type="ORF">E2562_016588</name>
</gene>
<accession>A0A6G1C6R7</accession>
<sequence length="102" mass="10983">MGGAAPSGEARHRQHGTAWRRCTRGRGTQLSDGRTGKGPARVVRAPSHRVRCRLHGGGGGGLPQHLVRLAGVVRGADGFPWDPTRCTTDEYVRTAAVLYMRI</sequence>
<keyword evidence="3" id="KW-1185">Reference proteome</keyword>
<dbReference type="AlphaFoldDB" id="A0A6G1C6R7"/>